<dbReference type="InterPro" id="IPR001078">
    <property type="entry name" value="2-oxoacid_DH_actylTfrase"/>
</dbReference>
<accession>A0A1A9UKB3</accession>
<dbReference type="SUPFAM" id="SSF52777">
    <property type="entry name" value="CoA-dependent acyltransferases"/>
    <property type="match status" value="1"/>
</dbReference>
<comment type="cofactor">
    <cofactor evidence="1">
        <name>(R)-lipoate</name>
        <dbReference type="ChEBI" id="CHEBI:83088"/>
    </cofactor>
</comment>
<keyword evidence="6" id="KW-1185">Reference proteome</keyword>
<organism evidence="5 6">
    <name type="scientific">Glossina austeni</name>
    <name type="common">Savannah tsetse fly</name>
    <dbReference type="NCBI Taxonomy" id="7395"/>
    <lineage>
        <taxon>Eukaryota</taxon>
        <taxon>Metazoa</taxon>
        <taxon>Ecdysozoa</taxon>
        <taxon>Arthropoda</taxon>
        <taxon>Hexapoda</taxon>
        <taxon>Insecta</taxon>
        <taxon>Pterygota</taxon>
        <taxon>Neoptera</taxon>
        <taxon>Endopterygota</taxon>
        <taxon>Diptera</taxon>
        <taxon>Brachycera</taxon>
        <taxon>Muscomorpha</taxon>
        <taxon>Hippoboscoidea</taxon>
        <taxon>Glossinidae</taxon>
        <taxon>Glossina</taxon>
    </lineage>
</organism>
<dbReference type="Proteomes" id="UP000078200">
    <property type="component" value="Unassembled WGS sequence"/>
</dbReference>
<evidence type="ECO:0000313" key="5">
    <source>
        <dbReference type="EnsemblMetazoa" id="GAUT007491-PA"/>
    </source>
</evidence>
<dbReference type="PANTHER" id="PTHR43178">
    <property type="entry name" value="DIHYDROLIPOAMIDE ACETYLTRANSFERASE COMPONENT OF PYRUVATE DEHYDROGENASE COMPLEX"/>
    <property type="match status" value="1"/>
</dbReference>
<evidence type="ECO:0000256" key="3">
    <source>
        <dbReference type="ARBA" id="ARBA00023315"/>
    </source>
</evidence>
<protein>
    <recommendedName>
        <fullName evidence="4">2-oxoacid dehydrogenase acyltransferase catalytic domain-containing protein</fullName>
    </recommendedName>
</protein>
<sequence length="124" mass="13475">MVPVIFHADKKGIIEISQEISDIAKKSRLGKLSAKDMQGGCFTISNLGGIGGKEFTPIINAPEVAILGVSQANVQAIWNGNIFIPRLMLPLSLSYDHRVIDGVEGAKFINYLKNLVSDVRLLIL</sequence>
<dbReference type="GO" id="GO:0005737">
    <property type="term" value="C:cytoplasm"/>
    <property type="evidence" value="ECO:0007669"/>
    <property type="project" value="TreeGrafter"/>
</dbReference>
<proteinExistence type="predicted"/>
<dbReference type="GO" id="GO:0031405">
    <property type="term" value="F:lipoic acid binding"/>
    <property type="evidence" value="ECO:0007669"/>
    <property type="project" value="TreeGrafter"/>
</dbReference>
<dbReference type="Gene3D" id="3.30.559.10">
    <property type="entry name" value="Chloramphenicol acetyltransferase-like domain"/>
    <property type="match status" value="1"/>
</dbReference>
<keyword evidence="2" id="KW-0808">Transferase</keyword>
<keyword evidence="3" id="KW-0012">Acyltransferase</keyword>
<dbReference type="AlphaFoldDB" id="A0A1A9UKB3"/>
<evidence type="ECO:0000313" key="6">
    <source>
        <dbReference type="Proteomes" id="UP000078200"/>
    </source>
</evidence>
<dbReference type="VEuPathDB" id="VectorBase:GAUT007491"/>
<dbReference type="STRING" id="7395.A0A1A9UKB3"/>
<evidence type="ECO:0000256" key="1">
    <source>
        <dbReference type="ARBA" id="ARBA00001938"/>
    </source>
</evidence>
<dbReference type="EnsemblMetazoa" id="GAUT007491-RA">
    <property type="protein sequence ID" value="GAUT007491-PA"/>
    <property type="gene ID" value="GAUT007491"/>
</dbReference>
<dbReference type="PANTHER" id="PTHR43178:SF2">
    <property type="entry name" value="DIHYDROLIPOYLLYSINE-RESIDUE ACETYLTRANSFERASE COMPONENT OF PYRUVATE DEHYDROGENASE COMPLEX"/>
    <property type="match status" value="1"/>
</dbReference>
<dbReference type="InterPro" id="IPR023213">
    <property type="entry name" value="CAT-like_dom_sf"/>
</dbReference>
<feature type="domain" description="2-oxoacid dehydrogenase acyltransferase catalytic" evidence="4">
    <location>
        <begin position="1"/>
        <end position="123"/>
    </location>
</feature>
<evidence type="ECO:0000259" key="4">
    <source>
        <dbReference type="Pfam" id="PF00198"/>
    </source>
</evidence>
<evidence type="ECO:0000256" key="2">
    <source>
        <dbReference type="ARBA" id="ARBA00022679"/>
    </source>
</evidence>
<dbReference type="GO" id="GO:0016407">
    <property type="term" value="F:acetyltransferase activity"/>
    <property type="evidence" value="ECO:0007669"/>
    <property type="project" value="TreeGrafter"/>
</dbReference>
<dbReference type="InterPro" id="IPR050743">
    <property type="entry name" value="2-oxoacid_DH_E2_comp"/>
</dbReference>
<dbReference type="GO" id="GO:0006086">
    <property type="term" value="P:pyruvate decarboxylation to acetyl-CoA"/>
    <property type="evidence" value="ECO:0007669"/>
    <property type="project" value="TreeGrafter"/>
</dbReference>
<reference evidence="5" key="1">
    <citation type="submission" date="2020-05" db="UniProtKB">
        <authorList>
            <consortium name="EnsemblMetazoa"/>
        </authorList>
    </citation>
    <scope>IDENTIFICATION</scope>
    <source>
        <strain evidence="5">TTRI</strain>
    </source>
</reference>
<name>A0A1A9UKB3_GLOAU</name>
<dbReference type="Pfam" id="PF00198">
    <property type="entry name" value="2-oxoacid_dh"/>
    <property type="match status" value="1"/>
</dbReference>